<dbReference type="OrthoDB" id="413361at2759"/>
<reference evidence="4" key="1">
    <citation type="submission" date="2021-06" db="EMBL/GenBank/DDBJ databases">
        <authorList>
            <person name="Hodson N. C."/>
            <person name="Mongue J. A."/>
            <person name="Jaron S. K."/>
        </authorList>
    </citation>
    <scope>NUCLEOTIDE SEQUENCE</scope>
</reference>
<dbReference type="Proteomes" id="UP000708208">
    <property type="component" value="Unassembled WGS sequence"/>
</dbReference>
<dbReference type="Pfam" id="PF13976">
    <property type="entry name" value="gag_pre-integrs"/>
    <property type="match status" value="1"/>
</dbReference>
<dbReference type="InterPro" id="IPR057670">
    <property type="entry name" value="SH3_retrovirus"/>
</dbReference>
<accession>A0A8J2JSZ0</accession>
<evidence type="ECO:0008006" key="6">
    <source>
        <dbReference type="Google" id="ProtNLM"/>
    </source>
</evidence>
<organism evidence="4 5">
    <name type="scientific">Allacma fusca</name>
    <dbReference type="NCBI Taxonomy" id="39272"/>
    <lineage>
        <taxon>Eukaryota</taxon>
        <taxon>Metazoa</taxon>
        <taxon>Ecdysozoa</taxon>
        <taxon>Arthropoda</taxon>
        <taxon>Hexapoda</taxon>
        <taxon>Collembola</taxon>
        <taxon>Symphypleona</taxon>
        <taxon>Sminthuridae</taxon>
        <taxon>Allacma</taxon>
    </lineage>
</organism>
<evidence type="ECO:0000256" key="1">
    <source>
        <dbReference type="SAM" id="MobiDB-lite"/>
    </source>
</evidence>
<dbReference type="Pfam" id="PF25597">
    <property type="entry name" value="SH3_retrovirus"/>
    <property type="match status" value="1"/>
</dbReference>
<feature type="domain" description="GAG-pre-integrase" evidence="2">
    <location>
        <begin position="15"/>
        <end position="68"/>
    </location>
</feature>
<name>A0A8J2JSZ0_9HEXA</name>
<evidence type="ECO:0000259" key="3">
    <source>
        <dbReference type="Pfam" id="PF25597"/>
    </source>
</evidence>
<keyword evidence="5" id="KW-1185">Reference proteome</keyword>
<evidence type="ECO:0000259" key="2">
    <source>
        <dbReference type="Pfam" id="PF13976"/>
    </source>
</evidence>
<dbReference type="AlphaFoldDB" id="A0A8J2JSZ0"/>
<feature type="region of interest" description="Disordered" evidence="1">
    <location>
        <begin position="181"/>
        <end position="246"/>
    </location>
</feature>
<dbReference type="EMBL" id="CAJVCH010116114">
    <property type="protein sequence ID" value="CAG7724978.1"/>
    <property type="molecule type" value="Genomic_DNA"/>
</dbReference>
<protein>
    <recommendedName>
        <fullName evidence="6">GAG-pre-integrase domain-containing protein</fullName>
    </recommendedName>
</protein>
<proteinExistence type="predicted"/>
<dbReference type="InterPro" id="IPR025724">
    <property type="entry name" value="GAG-pre-integrase_dom"/>
</dbReference>
<evidence type="ECO:0000313" key="4">
    <source>
        <dbReference type="EMBL" id="CAG7724978.1"/>
    </source>
</evidence>
<comment type="caution">
    <text evidence="4">The sequence shown here is derived from an EMBL/GenBank/DDBJ whole genome shotgun (WGS) entry which is preliminary data.</text>
</comment>
<feature type="domain" description="Retroviral polymerase SH3-like" evidence="3">
    <location>
        <begin position="100"/>
        <end position="145"/>
    </location>
</feature>
<feature type="non-terminal residue" evidence="4">
    <location>
        <position position="1"/>
    </location>
</feature>
<sequence length="246" mass="27628">MIFRPLQDRISAFHAISKEDKSFLWYQRLAHINCKYIAETAKKGAVTGLTEVDYKQMPICEDCQIGKQTRKPFPRITVTSNYKPGEKLYADLEGPCRTEAFEATATKCIFVGYTSMDGKYRFYDPNTNNIFEARNATFQEIESLPITTVRQAAEAAIEVEISSQPSTPGTSHAQLINTPVVPDESDLSDSEGQANPMVDEQAYSMFENSSTSPEPLDEENQTVNPPDDTDELQKDQQSSSKMRDII</sequence>
<gene>
    <name evidence="4" type="ORF">AFUS01_LOCUS13965</name>
</gene>
<evidence type="ECO:0000313" key="5">
    <source>
        <dbReference type="Proteomes" id="UP000708208"/>
    </source>
</evidence>